<sequence>MSPPAATSATPKEMSSSTGSFRFAPPPPMSPSAVTSATPKKNFSSGCFDFAPPPPMAPSAATSTTPKDSLSSSLTFDFAPKSAGHFNFPVKATRHSKYYLDFVVLLVDSTLYKIPSRYLLEHKPKAPLLSESKLFAGLNRGEGSSDDNPLRLWPLPYLLKADKFEYLVRVILALSLGFPTPKDYSFEQWFHVLKLSRAWELSEIATLAMKHIKDLPLPLVKLPQWSSALDFCCNNPLFADLRSLAIARIEELYIPTPIDKITLGRKHHIKHWMLEGLRGLATEPSLPPQQDLRVLDQDTLMRFLYLRDEVLKSTSKLVKGPVTALEVSDVKETDRVDIGRLVEKHFKEEFSKMELVNKIAGGISTGVSLKR</sequence>
<feature type="compositionally biased region" description="Polar residues" evidence="1">
    <location>
        <begin position="1"/>
        <end position="20"/>
    </location>
</feature>
<dbReference type="RefSeq" id="XP_043007684.1">
    <property type="nucleotide sequence ID" value="XM_043155219.1"/>
</dbReference>
<dbReference type="Proteomes" id="UP001049176">
    <property type="component" value="Chromosome 6"/>
</dbReference>
<protein>
    <submittedName>
        <fullName evidence="2">Uncharacterized protein</fullName>
    </submittedName>
</protein>
<dbReference type="GeneID" id="66079341"/>
<evidence type="ECO:0000313" key="3">
    <source>
        <dbReference type="Proteomes" id="UP001049176"/>
    </source>
</evidence>
<accession>A0A9P7RWV0</accession>
<evidence type="ECO:0000256" key="1">
    <source>
        <dbReference type="SAM" id="MobiDB-lite"/>
    </source>
</evidence>
<evidence type="ECO:0000313" key="2">
    <source>
        <dbReference type="EMBL" id="KAG7091214.1"/>
    </source>
</evidence>
<comment type="caution">
    <text evidence="2">The sequence shown here is derived from an EMBL/GenBank/DDBJ whole genome shotgun (WGS) entry which is preliminary data.</text>
</comment>
<reference evidence="2" key="1">
    <citation type="journal article" date="2021" name="Genome Biol. Evol.">
        <title>The assembled and annotated genome of the fairy-ring fungus Marasmius oreades.</title>
        <authorList>
            <person name="Hiltunen M."/>
            <person name="Ament-Velasquez S.L."/>
            <person name="Johannesson H."/>
        </authorList>
    </citation>
    <scope>NUCLEOTIDE SEQUENCE</scope>
    <source>
        <strain evidence="2">03SP1</strain>
    </source>
</reference>
<gene>
    <name evidence="2" type="ORF">E1B28_010265</name>
</gene>
<feature type="region of interest" description="Disordered" evidence="1">
    <location>
        <begin position="1"/>
        <end position="40"/>
    </location>
</feature>
<dbReference type="AlphaFoldDB" id="A0A9P7RWV0"/>
<dbReference type="EMBL" id="CM032186">
    <property type="protein sequence ID" value="KAG7091214.1"/>
    <property type="molecule type" value="Genomic_DNA"/>
</dbReference>
<organism evidence="2 3">
    <name type="scientific">Marasmius oreades</name>
    <name type="common">fairy-ring Marasmius</name>
    <dbReference type="NCBI Taxonomy" id="181124"/>
    <lineage>
        <taxon>Eukaryota</taxon>
        <taxon>Fungi</taxon>
        <taxon>Dikarya</taxon>
        <taxon>Basidiomycota</taxon>
        <taxon>Agaricomycotina</taxon>
        <taxon>Agaricomycetes</taxon>
        <taxon>Agaricomycetidae</taxon>
        <taxon>Agaricales</taxon>
        <taxon>Marasmiineae</taxon>
        <taxon>Marasmiaceae</taxon>
        <taxon>Marasmius</taxon>
    </lineage>
</organism>
<dbReference type="KEGG" id="more:E1B28_010265"/>
<name>A0A9P7RWV0_9AGAR</name>
<keyword evidence="3" id="KW-1185">Reference proteome</keyword>
<proteinExistence type="predicted"/>
<dbReference type="OrthoDB" id="3199068at2759"/>